<name>A0AAN6X6L8_9PEZI</name>
<organism evidence="2 3">
    <name type="scientific">Triangularia verruculosa</name>
    <dbReference type="NCBI Taxonomy" id="2587418"/>
    <lineage>
        <taxon>Eukaryota</taxon>
        <taxon>Fungi</taxon>
        <taxon>Dikarya</taxon>
        <taxon>Ascomycota</taxon>
        <taxon>Pezizomycotina</taxon>
        <taxon>Sordariomycetes</taxon>
        <taxon>Sordariomycetidae</taxon>
        <taxon>Sordariales</taxon>
        <taxon>Podosporaceae</taxon>
        <taxon>Triangularia</taxon>
    </lineage>
</organism>
<accession>A0AAN6X6L8</accession>
<evidence type="ECO:0000313" key="2">
    <source>
        <dbReference type="EMBL" id="KAK4195034.1"/>
    </source>
</evidence>
<reference evidence="2" key="2">
    <citation type="submission" date="2023-05" db="EMBL/GenBank/DDBJ databases">
        <authorList>
            <consortium name="Lawrence Berkeley National Laboratory"/>
            <person name="Steindorff A."/>
            <person name="Hensen N."/>
            <person name="Bonometti L."/>
            <person name="Westerberg I."/>
            <person name="Brannstrom I.O."/>
            <person name="Guillou S."/>
            <person name="Cros-Aarteil S."/>
            <person name="Calhoun S."/>
            <person name="Haridas S."/>
            <person name="Kuo A."/>
            <person name="Mondo S."/>
            <person name="Pangilinan J."/>
            <person name="Riley R."/>
            <person name="Labutti K."/>
            <person name="Andreopoulos B."/>
            <person name="Lipzen A."/>
            <person name="Chen C."/>
            <person name="Yanf M."/>
            <person name="Daum C."/>
            <person name="Ng V."/>
            <person name="Clum A."/>
            <person name="Ohm R."/>
            <person name="Martin F."/>
            <person name="Silar P."/>
            <person name="Natvig D."/>
            <person name="Lalanne C."/>
            <person name="Gautier V."/>
            <person name="Ament-Velasquez S.L."/>
            <person name="Kruys A."/>
            <person name="Hutchinson M.I."/>
            <person name="Powell A.J."/>
            <person name="Barry K."/>
            <person name="Miller A.N."/>
            <person name="Grigoriev I.V."/>
            <person name="Debuchy R."/>
            <person name="Gladieux P."/>
            <person name="Thoren M.H."/>
            <person name="Johannesson H."/>
        </authorList>
    </citation>
    <scope>NUCLEOTIDE SEQUENCE</scope>
    <source>
        <strain evidence="2">CBS 315.58</strain>
    </source>
</reference>
<comment type="caution">
    <text evidence="2">The sequence shown here is derived from an EMBL/GenBank/DDBJ whole genome shotgun (WGS) entry which is preliminary data.</text>
</comment>
<dbReference type="EMBL" id="MU864028">
    <property type="protein sequence ID" value="KAK4195034.1"/>
    <property type="molecule type" value="Genomic_DNA"/>
</dbReference>
<evidence type="ECO:0000256" key="1">
    <source>
        <dbReference type="SAM" id="SignalP"/>
    </source>
</evidence>
<keyword evidence="1" id="KW-0732">Signal</keyword>
<keyword evidence="3" id="KW-1185">Reference proteome</keyword>
<reference evidence="2" key="1">
    <citation type="journal article" date="2023" name="Mol. Phylogenet. Evol.">
        <title>Genome-scale phylogeny and comparative genomics of the fungal order Sordariales.</title>
        <authorList>
            <person name="Hensen N."/>
            <person name="Bonometti L."/>
            <person name="Westerberg I."/>
            <person name="Brannstrom I.O."/>
            <person name="Guillou S."/>
            <person name="Cros-Aarteil S."/>
            <person name="Calhoun S."/>
            <person name="Haridas S."/>
            <person name="Kuo A."/>
            <person name="Mondo S."/>
            <person name="Pangilinan J."/>
            <person name="Riley R."/>
            <person name="LaButti K."/>
            <person name="Andreopoulos B."/>
            <person name="Lipzen A."/>
            <person name="Chen C."/>
            <person name="Yan M."/>
            <person name="Daum C."/>
            <person name="Ng V."/>
            <person name="Clum A."/>
            <person name="Steindorff A."/>
            <person name="Ohm R.A."/>
            <person name="Martin F."/>
            <person name="Silar P."/>
            <person name="Natvig D.O."/>
            <person name="Lalanne C."/>
            <person name="Gautier V."/>
            <person name="Ament-Velasquez S.L."/>
            <person name="Kruys A."/>
            <person name="Hutchinson M.I."/>
            <person name="Powell A.J."/>
            <person name="Barry K."/>
            <person name="Miller A.N."/>
            <person name="Grigoriev I.V."/>
            <person name="Debuchy R."/>
            <person name="Gladieux P."/>
            <person name="Hiltunen Thoren M."/>
            <person name="Johannesson H."/>
        </authorList>
    </citation>
    <scope>NUCLEOTIDE SEQUENCE</scope>
    <source>
        <strain evidence="2">CBS 315.58</strain>
    </source>
</reference>
<feature type="signal peptide" evidence="1">
    <location>
        <begin position="1"/>
        <end position="21"/>
    </location>
</feature>
<dbReference type="Proteomes" id="UP001303160">
    <property type="component" value="Unassembled WGS sequence"/>
</dbReference>
<proteinExistence type="predicted"/>
<gene>
    <name evidence="2" type="ORF">QBC40DRAFT_289729</name>
</gene>
<dbReference type="AlphaFoldDB" id="A0AAN6X6L8"/>
<sequence>MAGHLVLWALLPILVYLLAAAWHRRFKQYAHFPQLKPSFIWGHMKTVHEYTVKNGGQPDLHIGQWLPFPMFGFTDTEISPS</sequence>
<evidence type="ECO:0008006" key="4">
    <source>
        <dbReference type="Google" id="ProtNLM"/>
    </source>
</evidence>
<feature type="chain" id="PRO_5042949968" description="Cytochrome P450" evidence="1">
    <location>
        <begin position="22"/>
        <end position="81"/>
    </location>
</feature>
<evidence type="ECO:0000313" key="3">
    <source>
        <dbReference type="Proteomes" id="UP001303160"/>
    </source>
</evidence>
<protein>
    <recommendedName>
        <fullName evidence="4">Cytochrome P450</fullName>
    </recommendedName>
</protein>